<comment type="caution">
    <text evidence="1">The sequence shown here is derived from an EMBL/GenBank/DDBJ whole genome shotgun (WGS) entry which is preliminary data.</text>
</comment>
<proteinExistence type="predicted"/>
<evidence type="ECO:0000313" key="1">
    <source>
        <dbReference type="EMBL" id="PXX95027.1"/>
    </source>
</evidence>
<gene>
    <name evidence="1" type="ORF">DF185_22720</name>
</gene>
<dbReference type="Proteomes" id="UP000248079">
    <property type="component" value="Unassembled WGS sequence"/>
</dbReference>
<name>A0A2V3ZRI8_9BACT</name>
<protein>
    <submittedName>
        <fullName evidence="1">Uncharacterized protein</fullName>
    </submittedName>
</protein>
<keyword evidence="2" id="KW-1185">Reference proteome</keyword>
<accession>A0A2V3ZRI8</accession>
<reference evidence="1 2" key="1">
    <citation type="submission" date="2018-05" db="EMBL/GenBank/DDBJ databases">
        <title>Marinifilum breve JC075T sp. nov., a marine bacterium isolated from Yongle Blue Hole in the South China Sea.</title>
        <authorList>
            <person name="Fu T."/>
        </authorList>
    </citation>
    <scope>NUCLEOTIDE SEQUENCE [LARGE SCALE GENOMIC DNA]</scope>
    <source>
        <strain evidence="1 2">JC075</strain>
    </source>
</reference>
<sequence>MSLFLFVECSKINSDSLSRSYVLRDKYLGGKISFSDNGKFSLTLNNSLLKKASTGYYSIKGDKIILTSEWQKDTIIVKSEINSSFTSLKIIIKDFNDLPIEGKVIVDKVFEYSFEDGKVIIDRDKWDDLWVLTYNYIDKKVDTLDLSNKNYNSYFIRRMNTFNYPNYLFLDRHEFLLKGSSLIEKSGLLLSEKKLKFISK</sequence>
<organism evidence="1 2">
    <name type="scientific">Marinifilum breve</name>
    <dbReference type="NCBI Taxonomy" id="2184082"/>
    <lineage>
        <taxon>Bacteria</taxon>
        <taxon>Pseudomonadati</taxon>
        <taxon>Bacteroidota</taxon>
        <taxon>Bacteroidia</taxon>
        <taxon>Marinilabiliales</taxon>
        <taxon>Marinifilaceae</taxon>
    </lineage>
</organism>
<evidence type="ECO:0000313" key="2">
    <source>
        <dbReference type="Proteomes" id="UP000248079"/>
    </source>
</evidence>
<dbReference type="EMBL" id="QFLI01000018">
    <property type="protein sequence ID" value="PXX95027.1"/>
    <property type="molecule type" value="Genomic_DNA"/>
</dbReference>
<dbReference type="AlphaFoldDB" id="A0A2V3ZRI8"/>